<dbReference type="PANTHER" id="PTHR10627">
    <property type="entry name" value="SCP160"/>
    <property type="match status" value="1"/>
</dbReference>
<dbReference type="InterPro" id="IPR013761">
    <property type="entry name" value="SAM/pointed_sf"/>
</dbReference>
<dbReference type="SMART" id="SM00454">
    <property type="entry name" value="SAM"/>
    <property type="match status" value="1"/>
</dbReference>
<keyword evidence="1" id="KW-0677">Repeat</keyword>
<dbReference type="EMBL" id="BAABME010002057">
    <property type="protein sequence ID" value="GAA0152825.1"/>
    <property type="molecule type" value="Genomic_DNA"/>
</dbReference>
<evidence type="ECO:0000256" key="1">
    <source>
        <dbReference type="ARBA" id="ARBA00022737"/>
    </source>
</evidence>
<protein>
    <recommendedName>
        <fullName evidence="3">SAM domain-containing protein</fullName>
    </recommendedName>
</protein>
<comment type="caution">
    <text evidence="4">The sequence shown here is derived from an EMBL/GenBank/DDBJ whole genome shotgun (WGS) entry which is preliminary data.</text>
</comment>
<accession>A0AAV3PR83</accession>
<evidence type="ECO:0000313" key="5">
    <source>
        <dbReference type="Proteomes" id="UP001454036"/>
    </source>
</evidence>
<sequence length="247" mass="27820">MVKSKQPNLVPGPTKRKKSSGDAKANLLVEDDWILVKKQRINIIIPPSPGPKQGTLPNAVETEPQTELIVVHDSRADPDAIVHDQMHSLCDKEISDSSIPERDMEDDSGICPQPNPARLDLMVADHRVVSRNPCVENFRDHRTIGDCNSSRVIKRLPIAADRNAIVNRRMRTLMIKKKLEQVGGLSKWLISLGLESFIKVFRCKGIDKYHLACLTTGKLKQMGVYTVGPRRKLLQAIDRICQPYCFR</sequence>
<reference evidence="4 5" key="1">
    <citation type="submission" date="2024-01" db="EMBL/GenBank/DDBJ databases">
        <title>The complete chloroplast genome sequence of Lithospermum erythrorhizon: insights into the phylogenetic relationship among Boraginaceae species and the maternal lineages of purple gromwells.</title>
        <authorList>
            <person name="Okada T."/>
            <person name="Watanabe K."/>
        </authorList>
    </citation>
    <scope>NUCLEOTIDE SEQUENCE [LARGE SCALE GENOMIC DNA]</scope>
</reference>
<dbReference type="InterPro" id="IPR001660">
    <property type="entry name" value="SAM"/>
</dbReference>
<dbReference type="Gene3D" id="1.10.150.50">
    <property type="entry name" value="Transcription Factor, Ets-1"/>
    <property type="match status" value="1"/>
</dbReference>
<name>A0AAV3PR83_LITER</name>
<dbReference type="Pfam" id="PF07647">
    <property type="entry name" value="SAM_2"/>
    <property type="match status" value="1"/>
</dbReference>
<keyword evidence="5" id="KW-1185">Reference proteome</keyword>
<proteinExistence type="predicted"/>
<dbReference type="PANTHER" id="PTHR10627:SF68">
    <property type="entry name" value="F26K24.15 PROTEIN-RELATED"/>
    <property type="match status" value="1"/>
</dbReference>
<evidence type="ECO:0000259" key="3">
    <source>
        <dbReference type="PROSITE" id="PS50105"/>
    </source>
</evidence>
<gene>
    <name evidence="4" type="ORF">LIER_11206</name>
</gene>
<feature type="region of interest" description="Disordered" evidence="2">
    <location>
        <begin position="1"/>
        <end position="23"/>
    </location>
</feature>
<evidence type="ECO:0000313" key="4">
    <source>
        <dbReference type="EMBL" id="GAA0152825.1"/>
    </source>
</evidence>
<dbReference type="CDD" id="cd09487">
    <property type="entry name" value="SAM_superfamily"/>
    <property type="match status" value="1"/>
</dbReference>
<dbReference type="Proteomes" id="UP001454036">
    <property type="component" value="Unassembled WGS sequence"/>
</dbReference>
<dbReference type="AlphaFoldDB" id="A0AAV3PR83"/>
<evidence type="ECO:0000256" key="2">
    <source>
        <dbReference type="SAM" id="MobiDB-lite"/>
    </source>
</evidence>
<dbReference type="SUPFAM" id="SSF47769">
    <property type="entry name" value="SAM/Pointed domain"/>
    <property type="match status" value="1"/>
</dbReference>
<feature type="domain" description="SAM" evidence="3">
    <location>
        <begin position="185"/>
        <end position="243"/>
    </location>
</feature>
<organism evidence="4 5">
    <name type="scientific">Lithospermum erythrorhizon</name>
    <name type="common">Purple gromwell</name>
    <name type="synonym">Lithospermum officinale var. erythrorhizon</name>
    <dbReference type="NCBI Taxonomy" id="34254"/>
    <lineage>
        <taxon>Eukaryota</taxon>
        <taxon>Viridiplantae</taxon>
        <taxon>Streptophyta</taxon>
        <taxon>Embryophyta</taxon>
        <taxon>Tracheophyta</taxon>
        <taxon>Spermatophyta</taxon>
        <taxon>Magnoliopsida</taxon>
        <taxon>eudicotyledons</taxon>
        <taxon>Gunneridae</taxon>
        <taxon>Pentapetalae</taxon>
        <taxon>asterids</taxon>
        <taxon>lamiids</taxon>
        <taxon>Boraginales</taxon>
        <taxon>Boraginaceae</taxon>
        <taxon>Boraginoideae</taxon>
        <taxon>Lithospermeae</taxon>
        <taxon>Lithospermum</taxon>
    </lineage>
</organism>
<dbReference type="PROSITE" id="PS50105">
    <property type="entry name" value="SAM_DOMAIN"/>
    <property type="match status" value="1"/>
</dbReference>